<dbReference type="RefSeq" id="WP_283231381.1">
    <property type="nucleotide sequence ID" value="NZ_JASGBQ010000022.1"/>
</dbReference>
<comment type="caution">
    <text evidence="2">The sequence shown here is derived from an EMBL/GenBank/DDBJ whole genome shotgun (WGS) entry which is preliminary data.</text>
</comment>
<evidence type="ECO:0000313" key="3">
    <source>
        <dbReference type="Proteomes" id="UP001300383"/>
    </source>
</evidence>
<proteinExistence type="predicted"/>
<dbReference type="GO" id="GO:0003677">
    <property type="term" value="F:DNA binding"/>
    <property type="evidence" value="ECO:0007669"/>
    <property type="project" value="InterPro"/>
</dbReference>
<evidence type="ECO:0000259" key="1">
    <source>
        <dbReference type="Pfam" id="PF04851"/>
    </source>
</evidence>
<dbReference type="Proteomes" id="UP001300383">
    <property type="component" value="Unassembled WGS sequence"/>
</dbReference>
<dbReference type="GO" id="GO:0004386">
    <property type="term" value="F:helicase activity"/>
    <property type="evidence" value="ECO:0007669"/>
    <property type="project" value="UniProtKB-KW"/>
</dbReference>
<keyword evidence="2" id="KW-0378">Hydrolase</keyword>
<protein>
    <submittedName>
        <fullName evidence="2">DEAD/DEAH box helicase family protein</fullName>
    </submittedName>
</protein>
<dbReference type="Pfam" id="PF04851">
    <property type="entry name" value="ResIII"/>
    <property type="match status" value="1"/>
</dbReference>
<feature type="domain" description="Helicase/UvrB N-terminal" evidence="1">
    <location>
        <begin position="125"/>
        <end position="311"/>
    </location>
</feature>
<keyword evidence="2" id="KW-0067">ATP-binding</keyword>
<evidence type="ECO:0000313" key="2">
    <source>
        <dbReference type="EMBL" id="MDI9242946.1"/>
    </source>
</evidence>
<reference evidence="2 3" key="1">
    <citation type="submission" date="2023-05" db="EMBL/GenBank/DDBJ databases">
        <title>[ruminococcus] sp. nov., isolated from a pig farm feces dump.</title>
        <authorList>
            <person name="Chang Y.-H."/>
        </authorList>
    </citation>
    <scope>NUCLEOTIDE SEQUENCE [LARGE SCALE GENOMIC DNA]</scope>
    <source>
        <strain evidence="2 3">YH-rum2234</strain>
    </source>
</reference>
<dbReference type="InterPro" id="IPR027417">
    <property type="entry name" value="P-loop_NTPase"/>
</dbReference>
<gene>
    <name evidence="2" type="ORF">QJ036_10760</name>
</gene>
<name>A0AAP4BDL6_9FIRM</name>
<dbReference type="SUPFAM" id="SSF53335">
    <property type="entry name" value="S-adenosyl-L-methionine-dependent methyltransferases"/>
    <property type="match status" value="1"/>
</dbReference>
<dbReference type="InterPro" id="IPR006935">
    <property type="entry name" value="Helicase/UvrB_N"/>
</dbReference>
<dbReference type="InterPro" id="IPR029063">
    <property type="entry name" value="SAM-dependent_MTases_sf"/>
</dbReference>
<dbReference type="SUPFAM" id="SSF52540">
    <property type="entry name" value="P-loop containing nucleoside triphosphate hydrolases"/>
    <property type="match status" value="2"/>
</dbReference>
<accession>A0AAP4BDL6</accession>
<dbReference type="EMBL" id="JASGBQ010000022">
    <property type="protein sequence ID" value="MDI9242946.1"/>
    <property type="molecule type" value="Genomic_DNA"/>
</dbReference>
<sequence length="1123" mass="128175">MAKINLNTAEKVVPMIYAYTTPEIRRHDGWTKIGYTEQSVDKRLGQQMHTADVEYKLEWKGTAIYDDGSGDIFHDSDFHAYLSKSGIERKPKTEWFKILPALSRTMFYSFKADRGQLQGTEVIDYALRPEQEEAVSSAINYFKLHEHGQFLFNAKPRFGKTLATYDLCKRLGAINILIVTNRPAIANSWYEDYEKFVGVKSGYHFVSTVDGIQGKPYVISRDEYKKIGAHVKDDEFCGCIEFVSLQDLKGSLYFGGQYDKLHEICGDKDHPMVWDILVIDEAHEGVDTYKTDVAFDRIHRKYTLHLSGTPFKALANDKFDQKAIYNWTYADEQKAKREFKAEPGQENPYGKLPQLNMFTYQMSEIIKDELSQGKALDGETVEYAFDLNEFFSTNTSGKFVYDESVDKFLDAMTEQEKFPFSTPDLRDELKHTLWLLNRVDSVKALAKKLHDHPVFKNYEIVLAAGDGRLDEDQEADDKEIKKAYDKVTNAIKKHDKTITLSVGQLTTGVTLPEWSAVLMLSSLKSPALYMQAAFRAQNPCLFSNGKEQYRKKNAYIFDFDPARTLIIYEQIANGLSEDTSGDKGDSDIRKQHVRELLNFFPVVGEDENGEMIQLDAEKVLSIPRKLKSKEVVRRGFMSDFLFQNIGHIFNAPQAVIDILTSMEAVKEPTTPLGVNPDTAEELSVNDSGEVEMDIGYVIGKSAELFGAKIFDTDSIGNRVEEAIANYDVKKSDKKPEDVLIESLSKTFKTEVTDHVIQKAVEEYGKDLSVSTKKNLERKLQTETHAVVGKAVGDFQIQQKILEKEREQKLAEATTREEMQAVNQHIDKQKKQAVETLQQTIKESVNSFIDTAGQTVVETVETEKREQKKRTIEDGIKDHLRGFSRTIPSFLMAYGDDGTTLETFDQIIPDVVFREVTSISLEQFRLLRDGGQVLNPETGQMEDYYGHLFDPVVFNDSVREFLAKKVALADYFNPETTEDIFDYIPPQKTNQIFTPKWVVKDMVDRLEKENPGCFDDPNKTFADLYMKSGMYITEIVKRLYQSGRMKALFPDGNERLRHIFEKQVFGLAPTEIIYRISLSYILGFKDEVDIEKHNIRPCDSLQYAKDGTLEAKLIELFGDVLGEV</sequence>
<organism evidence="2 3">
    <name type="scientific">Fusibacillus kribbianus</name>
    <dbReference type="NCBI Taxonomy" id="3044208"/>
    <lineage>
        <taxon>Bacteria</taxon>
        <taxon>Bacillati</taxon>
        <taxon>Bacillota</taxon>
        <taxon>Clostridia</taxon>
        <taxon>Lachnospirales</taxon>
        <taxon>Lachnospiraceae</taxon>
        <taxon>Fusibacillus</taxon>
    </lineage>
</organism>
<dbReference type="GO" id="GO:0005524">
    <property type="term" value="F:ATP binding"/>
    <property type="evidence" value="ECO:0007669"/>
    <property type="project" value="InterPro"/>
</dbReference>
<keyword evidence="3" id="KW-1185">Reference proteome</keyword>
<keyword evidence="2" id="KW-0347">Helicase</keyword>
<keyword evidence="2" id="KW-0547">Nucleotide-binding</keyword>
<dbReference type="Gene3D" id="3.40.50.300">
    <property type="entry name" value="P-loop containing nucleotide triphosphate hydrolases"/>
    <property type="match status" value="2"/>
</dbReference>
<dbReference type="GO" id="GO:0016787">
    <property type="term" value="F:hydrolase activity"/>
    <property type="evidence" value="ECO:0007669"/>
    <property type="project" value="InterPro"/>
</dbReference>
<dbReference type="AlphaFoldDB" id="A0AAP4BDL6"/>
<dbReference type="Gene3D" id="3.40.50.150">
    <property type="entry name" value="Vaccinia Virus protein VP39"/>
    <property type="match status" value="1"/>
</dbReference>